<dbReference type="Pfam" id="PF14498">
    <property type="entry name" value="Glyco_hyd_65N_2"/>
    <property type="match status" value="1"/>
</dbReference>
<gene>
    <name evidence="4" type="ORF">B0I21_101327</name>
</gene>
<dbReference type="InterPro" id="IPR054363">
    <property type="entry name" value="GH95_cat"/>
</dbReference>
<dbReference type="PANTHER" id="PTHR31084:SF0">
    <property type="entry name" value="ALPHA-L-FUCOSIDASE 2"/>
    <property type="match status" value="1"/>
</dbReference>
<evidence type="ECO:0000259" key="2">
    <source>
        <dbReference type="Pfam" id="PF21307"/>
    </source>
</evidence>
<evidence type="ECO:0000259" key="1">
    <source>
        <dbReference type="Pfam" id="PF14498"/>
    </source>
</evidence>
<sequence>MNDNRKRLLLALVFTVLLQFSLPAQDKLKLFYDSPAADWNAALPLGNGRLGAMVFGGAAREEIQLNEETIWAGEPGNNVTRGKRAVIQEIRDLLANGKAREAQALSNEAFPRAAPENLDYGMPYQTFGSLHLDFAGHDQPKQYYRELDIENAVARTTYTVAGVRYAREIFTSFDDDVVIVRLTASKPNSLSLKVSLTSPQLVHRVETRANNLLLSGRSGSADRKIGKVQFTGAVRPILDGGKLEVGDDTLEIKEATAVTLYVSIATNFKKYNDLGGDASLKMQKRLDKAAKRQYKEALTAHMQLYKKQFARVSIDLGTSAQALKTTDRRIHEFASASDPQLVALYFQFGRYLLISSSQPGGQPANLQGIWNHKLNPPWDSKYTVNINTEMNYWPAEVTNLSETHEPLFSMLEDLAVTGQESAQAMYGARGWVMHHNTDLWRITGIVDGGFYGMWPMGGAWLSQHIWQHYLYQGDRKFLEKYYPVLQGKALYYLDVLHQDRSGKYLVLSPSISPENSYMDGGVGVSAGTTMDNQLIFDVFHNFLQAAEILAKDGQLCDSVRQALAHLAPMQIGQYAQLQEWLEDLDRKTDRHRHISHLYGLYPAGQISPFRNPELMEAAQNSLTYRGDKSTGWSMGWKVNWWARLLDGNRSYKLIKDQLSPPEGETGQGGGTYPNLLDAHPPFQIDGNFGCTSGIAEMLLQSYDGNIYLLPALPDALPNGKVTGLKARGGFTVDLAWQNSVLTQVNIHSALGGTCRIRLPKGLTLRGNAPMTEATTENDNPFYKVNAIKKPLVSNKAQLKGIDVPATYLVDFKTQRGKEYVFTVEKLRVPNP</sequence>
<feature type="domain" description="Glycosyl hydrolase family 95 N-terminal" evidence="1">
    <location>
        <begin position="30"/>
        <end position="270"/>
    </location>
</feature>
<dbReference type="Proteomes" id="UP000294752">
    <property type="component" value="Unassembled WGS sequence"/>
</dbReference>
<dbReference type="InterPro" id="IPR013780">
    <property type="entry name" value="Glyco_hydro_b"/>
</dbReference>
<dbReference type="Pfam" id="PF21307">
    <property type="entry name" value="Glyco_hydro_95_C"/>
    <property type="match status" value="1"/>
</dbReference>
<dbReference type="Gene3D" id="1.50.10.10">
    <property type="match status" value="1"/>
</dbReference>
<name>A0A4R7DB18_9SPHI</name>
<evidence type="ECO:0000313" key="4">
    <source>
        <dbReference type="EMBL" id="TDS17461.1"/>
    </source>
</evidence>
<dbReference type="OrthoDB" id="9802600at2"/>
<keyword evidence="5" id="KW-1185">Reference proteome</keyword>
<dbReference type="InterPro" id="IPR016518">
    <property type="entry name" value="Alpha-L-fucosidase"/>
</dbReference>
<dbReference type="PIRSF" id="PIRSF007663">
    <property type="entry name" value="UCP007663"/>
    <property type="match status" value="1"/>
</dbReference>
<dbReference type="Gene3D" id="2.60.40.1180">
    <property type="entry name" value="Golgi alpha-mannosidase II"/>
    <property type="match status" value="1"/>
</dbReference>
<dbReference type="InterPro" id="IPR049053">
    <property type="entry name" value="AFCA-like_C"/>
</dbReference>
<reference evidence="4 5" key="1">
    <citation type="submission" date="2019-03" db="EMBL/GenBank/DDBJ databases">
        <title>Genomic Encyclopedia of Type Strains, Phase III (KMG-III): the genomes of soil and plant-associated and newly described type strains.</title>
        <authorList>
            <person name="Whitman W."/>
        </authorList>
    </citation>
    <scope>NUCLEOTIDE SEQUENCE [LARGE SCALE GENOMIC DNA]</scope>
    <source>
        <strain evidence="4 5">CGMCC 1.12801</strain>
    </source>
</reference>
<organism evidence="4 5">
    <name type="scientific">Sphingobacterium paludis</name>
    <dbReference type="NCBI Taxonomy" id="1476465"/>
    <lineage>
        <taxon>Bacteria</taxon>
        <taxon>Pseudomonadati</taxon>
        <taxon>Bacteroidota</taxon>
        <taxon>Sphingobacteriia</taxon>
        <taxon>Sphingobacteriales</taxon>
        <taxon>Sphingobacteriaceae</taxon>
        <taxon>Sphingobacterium</taxon>
    </lineage>
</organism>
<evidence type="ECO:0000259" key="3">
    <source>
        <dbReference type="Pfam" id="PF22124"/>
    </source>
</evidence>
<dbReference type="GO" id="GO:0005975">
    <property type="term" value="P:carbohydrate metabolic process"/>
    <property type="evidence" value="ECO:0007669"/>
    <property type="project" value="InterPro"/>
</dbReference>
<dbReference type="GO" id="GO:0004560">
    <property type="term" value="F:alpha-L-fucosidase activity"/>
    <property type="evidence" value="ECO:0007669"/>
    <property type="project" value="InterPro"/>
</dbReference>
<dbReference type="InterPro" id="IPR012341">
    <property type="entry name" value="6hp_glycosidase-like_sf"/>
</dbReference>
<dbReference type="EMBL" id="SNZV01000001">
    <property type="protein sequence ID" value="TDS17461.1"/>
    <property type="molecule type" value="Genomic_DNA"/>
</dbReference>
<dbReference type="PANTHER" id="PTHR31084">
    <property type="entry name" value="ALPHA-L-FUCOSIDASE 2"/>
    <property type="match status" value="1"/>
</dbReference>
<dbReference type="SUPFAM" id="SSF48208">
    <property type="entry name" value="Six-hairpin glycosidases"/>
    <property type="match status" value="1"/>
</dbReference>
<evidence type="ECO:0000313" key="5">
    <source>
        <dbReference type="Proteomes" id="UP000294752"/>
    </source>
</evidence>
<feature type="domain" description="Alpha fucosidase A-like C-terminal" evidence="2">
    <location>
        <begin position="700"/>
        <end position="777"/>
    </location>
</feature>
<dbReference type="RefSeq" id="WP_133638572.1">
    <property type="nucleotide sequence ID" value="NZ_SNZV01000001.1"/>
</dbReference>
<dbReference type="InterPro" id="IPR027414">
    <property type="entry name" value="GH95_N_dom"/>
</dbReference>
<comment type="caution">
    <text evidence="4">The sequence shown here is derived from an EMBL/GenBank/DDBJ whole genome shotgun (WGS) entry which is preliminary data.</text>
</comment>
<proteinExistence type="predicted"/>
<dbReference type="Gene3D" id="2.70.98.50">
    <property type="entry name" value="putative glycoside hydrolase family protein from bacillus halodurans"/>
    <property type="match status" value="1"/>
</dbReference>
<protein>
    <submittedName>
        <fullName evidence="4">Alpha-L-fucosidase 2</fullName>
    </submittedName>
</protein>
<dbReference type="Pfam" id="PF22124">
    <property type="entry name" value="Glyco_hydro_95_cat"/>
    <property type="match status" value="1"/>
</dbReference>
<dbReference type="InterPro" id="IPR008928">
    <property type="entry name" value="6-hairpin_glycosidase_sf"/>
</dbReference>
<dbReference type="FunFam" id="1.50.10.10:FF:000028">
    <property type="entry name" value="Alpha-L-fucosidase 2"/>
    <property type="match status" value="1"/>
</dbReference>
<accession>A0A4R7DB18</accession>
<dbReference type="AlphaFoldDB" id="A0A4R7DB18"/>
<feature type="domain" description="Glycosyl hydrolase family 95 catalytic" evidence="3">
    <location>
        <begin position="293"/>
        <end position="698"/>
    </location>
</feature>